<dbReference type="RefSeq" id="WP_188378705.1">
    <property type="nucleotide sequence ID" value="NZ_BMEL01000004.1"/>
</dbReference>
<evidence type="ECO:0000256" key="1">
    <source>
        <dbReference type="ARBA" id="ARBA00001933"/>
    </source>
</evidence>
<feature type="modified residue" description="N6-(pyridoxal phosphate)lysine" evidence="6">
    <location>
        <position position="325"/>
    </location>
</feature>
<comment type="cofactor">
    <cofactor evidence="1 6 7">
        <name>pyridoxal 5'-phosphate</name>
        <dbReference type="ChEBI" id="CHEBI:597326"/>
    </cofactor>
</comment>
<dbReference type="InterPro" id="IPR015421">
    <property type="entry name" value="PyrdxlP-dep_Trfase_major"/>
</dbReference>
<accession>A0A917BB49</accession>
<dbReference type="InterPro" id="IPR015422">
    <property type="entry name" value="PyrdxlP-dep_Trfase_small"/>
</dbReference>
<dbReference type="GO" id="GO:0005737">
    <property type="term" value="C:cytoplasm"/>
    <property type="evidence" value="ECO:0007669"/>
    <property type="project" value="TreeGrafter"/>
</dbReference>
<dbReference type="InterPro" id="IPR015424">
    <property type="entry name" value="PyrdxlP-dep_Trfase"/>
</dbReference>
<dbReference type="AlphaFoldDB" id="A0A917BB49"/>
<evidence type="ECO:0000256" key="3">
    <source>
        <dbReference type="ARBA" id="ARBA00022793"/>
    </source>
</evidence>
<dbReference type="Pfam" id="PF00282">
    <property type="entry name" value="Pyridoxal_deC"/>
    <property type="match status" value="1"/>
</dbReference>
<dbReference type="GO" id="GO:0004058">
    <property type="term" value="F:aromatic-L-amino-acid decarboxylase activity"/>
    <property type="evidence" value="ECO:0007669"/>
    <property type="project" value="UniProtKB-ARBA"/>
</dbReference>
<dbReference type="Gene3D" id="3.40.640.10">
    <property type="entry name" value="Type I PLP-dependent aspartate aminotransferase-like (Major domain)"/>
    <property type="match status" value="1"/>
</dbReference>
<name>A0A917BB49_HALAA</name>
<reference evidence="8" key="1">
    <citation type="journal article" date="2014" name="Int. J. Syst. Evol. Microbiol.">
        <title>Complete genome sequence of Corynebacterium casei LMG S-19264T (=DSM 44701T), isolated from a smear-ripened cheese.</title>
        <authorList>
            <consortium name="US DOE Joint Genome Institute (JGI-PGF)"/>
            <person name="Walter F."/>
            <person name="Albersmeier A."/>
            <person name="Kalinowski J."/>
            <person name="Ruckert C."/>
        </authorList>
    </citation>
    <scope>NUCLEOTIDE SEQUENCE</scope>
    <source>
        <strain evidence="8">CGMCC 1.12153</strain>
    </source>
</reference>
<dbReference type="Gene3D" id="3.90.1150.10">
    <property type="entry name" value="Aspartate Aminotransferase, domain 1"/>
    <property type="match status" value="1"/>
</dbReference>
<dbReference type="GO" id="GO:0019752">
    <property type="term" value="P:carboxylic acid metabolic process"/>
    <property type="evidence" value="ECO:0007669"/>
    <property type="project" value="InterPro"/>
</dbReference>
<keyword evidence="5 7" id="KW-0456">Lyase</keyword>
<keyword evidence="3" id="KW-0210">Decarboxylase</keyword>
<comment type="caution">
    <text evidence="8">The sequence shown here is derived from an EMBL/GenBank/DDBJ whole genome shotgun (WGS) entry which is preliminary data.</text>
</comment>
<comment type="similarity">
    <text evidence="2 7">Belongs to the group II decarboxylase family.</text>
</comment>
<dbReference type="InterPro" id="IPR002129">
    <property type="entry name" value="PyrdxlP-dep_de-COase"/>
</dbReference>
<proteinExistence type="inferred from homology"/>
<evidence type="ECO:0000313" key="8">
    <source>
        <dbReference type="EMBL" id="GGF32047.1"/>
    </source>
</evidence>
<protein>
    <submittedName>
        <fullName evidence="8">L-2,4-diaminobutyrate decarboxylase</fullName>
    </submittedName>
</protein>
<dbReference type="SUPFAM" id="SSF53383">
    <property type="entry name" value="PLP-dependent transferases"/>
    <property type="match status" value="1"/>
</dbReference>
<dbReference type="GO" id="GO:0030170">
    <property type="term" value="F:pyridoxal phosphate binding"/>
    <property type="evidence" value="ECO:0007669"/>
    <property type="project" value="InterPro"/>
</dbReference>
<evidence type="ECO:0000256" key="6">
    <source>
        <dbReference type="PIRSR" id="PIRSR602129-50"/>
    </source>
</evidence>
<gene>
    <name evidence="8" type="ORF">GCM10010954_34040</name>
</gene>
<organism evidence="8 9">
    <name type="scientific">Halobacillus andaensis</name>
    <dbReference type="NCBI Taxonomy" id="1176239"/>
    <lineage>
        <taxon>Bacteria</taxon>
        <taxon>Bacillati</taxon>
        <taxon>Bacillota</taxon>
        <taxon>Bacilli</taxon>
        <taxon>Bacillales</taxon>
        <taxon>Bacillaceae</taxon>
        <taxon>Halobacillus</taxon>
    </lineage>
</organism>
<dbReference type="EMBL" id="BMEL01000004">
    <property type="protein sequence ID" value="GGF32047.1"/>
    <property type="molecule type" value="Genomic_DNA"/>
</dbReference>
<dbReference type="Gene3D" id="1.20.1650.10">
    <property type="entry name" value="PLP-dependent transferases"/>
    <property type="match status" value="1"/>
</dbReference>
<keyword evidence="9" id="KW-1185">Reference proteome</keyword>
<dbReference type="PROSITE" id="PS00392">
    <property type="entry name" value="DDC_GAD_HDC_YDC"/>
    <property type="match status" value="1"/>
</dbReference>
<evidence type="ECO:0000256" key="2">
    <source>
        <dbReference type="ARBA" id="ARBA00009533"/>
    </source>
</evidence>
<evidence type="ECO:0000256" key="4">
    <source>
        <dbReference type="ARBA" id="ARBA00022898"/>
    </source>
</evidence>
<evidence type="ECO:0000256" key="7">
    <source>
        <dbReference type="RuleBase" id="RU000382"/>
    </source>
</evidence>
<dbReference type="PANTHER" id="PTHR45677:SF8">
    <property type="entry name" value="CYSTEINE SULFINIC ACID DECARBOXYLASE"/>
    <property type="match status" value="1"/>
</dbReference>
<dbReference type="Proteomes" id="UP000660110">
    <property type="component" value="Unassembled WGS sequence"/>
</dbReference>
<evidence type="ECO:0000256" key="5">
    <source>
        <dbReference type="ARBA" id="ARBA00023239"/>
    </source>
</evidence>
<reference evidence="8" key="2">
    <citation type="submission" date="2020-09" db="EMBL/GenBank/DDBJ databases">
        <authorList>
            <person name="Sun Q."/>
            <person name="Zhou Y."/>
        </authorList>
    </citation>
    <scope>NUCLEOTIDE SEQUENCE</scope>
    <source>
        <strain evidence="8">CGMCC 1.12153</strain>
    </source>
</reference>
<evidence type="ECO:0000313" key="9">
    <source>
        <dbReference type="Proteomes" id="UP000660110"/>
    </source>
</evidence>
<dbReference type="PANTHER" id="PTHR45677">
    <property type="entry name" value="GLUTAMATE DECARBOXYLASE-RELATED"/>
    <property type="match status" value="1"/>
</dbReference>
<keyword evidence="4 6" id="KW-0663">Pyridoxal phosphate</keyword>
<dbReference type="InterPro" id="IPR021115">
    <property type="entry name" value="Pyridoxal-P_BS"/>
</dbReference>
<sequence>MRRFEVNDDPEAYKQSFDHLFLHSGQEGIKAFEEMMESLTNELIDFHMQQTQPYSGKSPAEIERELKRLKPVSEQGESFSLYLKELEETVLSNSLHVTHTNAIGHLHCPPLLPTLAAELIIAMFNQSMDSWDQSPSASFVEEKMIQWLTQQFNLKAGSSGTFSSGGTQSNYIGLLLARDSYCEKKFNHNVQKKGLPPQSNKLKILCSKEAHFTVIKSASQLGLGEEAVVKVETDEDHRLSLQDLEEKFNQLRQNGEFPFALVATCGTTDFGSIDPLEDLAVFSKENELWYHVDAAFGGALILSDSHCDKLTGIERADSIAVDFHKLFYQPISCGAFLLKDENNFKYLNHHADYLNPKEDKEEGIPHLVNKTIATSRRFDALKLWTSLRVVGTKKFQEMIDHTFVIAKQSADLIDEMEDIEGANRYPELNTVLFRFNSKEGPIKELDEINKQIQQRLLYKGTAFVAKTKVNKEVYLKLTILNPRTSLSDVTGILQEIRRLGTEEIEYRRVTI</sequence>